<organism evidence="9 10">
    <name type="scientific">Castanea mollissima</name>
    <name type="common">Chinese chestnut</name>
    <dbReference type="NCBI Taxonomy" id="60419"/>
    <lineage>
        <taxon>Eukaryota</taxon>
        <taxon>Viridiplantae</taxon>
        <taxon>Streptophyta</taxon>
        <taxon>Embryophyta</taxon>
        <taxon>Tracheophyta</taxon>
        <taxon>Spermatophyta</taxon>
        <taxon>Magnoliopsida</taxon>
        <taxon>eudicotyledons</taxon>
        <taxon>Gunneridae</taxon>
        <taxon>Pentapetalae</taxon>
        <taxon>rosids</taxon>
        <taxon>fabids</taxon>
        <taxon>Fagales</taxon>
        <taxon>Fagaceae</taxon>
        <taxon>Castanea</taxon>
    </lineage>
</organism>
<evidence type="ECO:0000313" key="10">
    <source>
        <dbReference type="Proteomes" id="UP000737018"/>
    </source>
</evidence>
<evidence type="ECO:0000256" key="5">
    <source>
        <dbReference type="ARBA" id="ARBA00022729"/>
    </source>
</evidence>
<comment type="subcellular location">
    <subcellularLocation>
        <location evidence="1">Secreted</location>
    </subcellularLocation>
</comment>
<evidence type="ECO:0000256" key="8">
    <source>
        <dbReference type="SAM" id="SignalP"/>
    </source>
</evidence>
<comment type="similarity">
    <text evidence="2">Belongs to the plant rapid alkalinization factor (RALF) family.</text>
</comment>
<comment type="function">
    <text evidence="7">Cell signaling peptide that may regulate plant stress, growth, and development. Mediates a rapid alkalinization of extracellular space by mediating a transient increase in the cytoplasmic Ca(2+) concentration leading to a calcium-dependent signaling events through a cell surface receptor and a concomitant activation of some intracellular mitogen-activated protein kinases.</text>
</comment>
<evidence type="ECO:0000256" key="6">
    <source>
        <dbReference type="ARBA" id="ARBA00023157"/>
    </source>
</evidence>
<gene>
    <name evidence="9" type="ORF">CMV_011703</name>
</gene>
<dbReference type="PANTHER" id="PTHR34270:SF5">
    <property type="entry name" value="PROTEIN RALF-LIKE 10-RELATED"/>
    <property type="match status" value="1"/>
</dbReference>
<evidence type="ECO:0000256" key="4">
    <source>
        <dbReference type="ARBA" id="ARBA00022702"/>
    </source>
</evidence>
<feature type="signal peptide" evidence="8">
    <location>
        <begin position="1"/>
        <end position="24"/>
    </location>
</feature>
<evidence type="ECO:0000256" key="2">
    <source>
        <dbReference type="ARBA" id="ARBA00009178"/>
    </source>
</evidence>
<dbReference type="Pfam" id="PF05498">
    <property type="entry name" value="RALF"/>
    <property type="match status" value="1"/>
</dbReference>
<proteinExistence type="inferred from homology"/>
<dbReference type="EMBL" id="JRKL02001441">
    <property type="protein sequence ID" value="KAF3963956.1"/>
    <property type="molecule type" value="Genomic_DNA"/>
</dbReference>
<sequence length="72" mass="7494">MKLPKFLCFVLIISMMILINGVAATNIGAGVLDPCQAPGGPHPGCPDPNTKSPIPANPYNHGCNKINHCRGG</sequence>
<keyword evidence="4" id="KW-0372">Hormone</keyword>
<dbReference type="AlphaFoldDB" id="A0A8J4VZT0"/>
<evidence type="ECO:0000256" key="1">
    <source>
        <dbReference type="ARBA" id="ARBA00004613"/>
    </source>
</evidence>
<name>A0A8J4VZT0_9ROSI</name>
<dbReference type="PANTHER" id="PTHR34270">
    <property type="entry name" value="PROTEIN RALF-LIKE 15-RELATED"/>
    <property type="match status" value="1"/>
</dbReference>
<keyword evidence="6" id="KW-1015">Disulfide bond</keyword>
<accession>A0A8J4VZT0</accession>
<dbReference type="GO" id="GO:0005179">
    <property type="term" value="F:hormone activity"/>
    <property type="evidence" value="ECO:0007669"/>
    <property type="project" value="UniProtKB-KW"/>
</dbReference>
<evidence type="ECO:0000256" key="3">
    <source>
        <dbReference type="ARBA" id="ARBA00022525"/>
    </source>
</evidence>
<dbReference type="InterPro" id="IPR008801">
    <property type="entry name" value="RALF"/>
</dbReference>
<keyword evidence="10" id="KW-1185">Reference proteome</keyword>
<reference evidence="9" key="1">
    <citation type="submission" date="2020-03" db="EMBL/GenBank/DDBJ databases">
        <title>Castanea mollissima Vanexum genome sequencing.</title>
        <authorList>
            <person name="Staton M."/>
        </authorList>
    </citation>
    <scope>NUCLEOTIDE SEQUENCE</scope>
    <source>
        <tissue evidence="9">Leaf</tissue>
    </source>
</reference>
<keyword evidence="3" id="KW-0964">Secreted</keyword>
<dbReference type="GO" id="GO:0040008">
    <property type="term" value="P:regulation of growth"/>
    <property type="evidence" value="ECO:0007669"/>
    <property type="project" value="UniProtKB-ARBA"/>
</dbReference>
<dbReference type="Proteomes" id="UP000737018">
    <property type="component" value="Unassembled WGS sequence"/>
</dbReference>
<evidence type="ECO:0000313" key="9">
    <source>
        <dbReference type="EMBL" id="KAF3963956.1"/>
    </source>
</evidence>
<evidence type="ECO:0000256" key="7">
    <source>
        <dbReference type="ARBA" id="ARBA00037228"/>
    </source>
</evidence>
<dbReference type="OrthoDB" id="1652205at2759"/>
<comment type="caution">
    <text evidence="9">The sequence shown here is derived from an EMBL/GenBank/DDBJ whole genome shotgun (WGS) entry which is preliminary data.</text>
</comment>
<dbReference type="GO" id="GO:0005576">
    <property type="term" value="C:extracellular region"/>
    <property type="evidence" value="ECO:0007669"/>
    <property type="project" value="UniProtKB-SubCell"/>
</dbReference>
<protein>
    <submittedName>
        <fullName evidence="9">Uncharacterized protein</fullName>
    </submittedName>
</protein>
<keyword evidence="5 8" id="KW-0732">Signal</keyword>
<feature type="chain" id="PRO_5035188858" evidence="8">
    <location>
        <begin position="25"/>
        <end position="72"/>
    </location>
</feature>